<evidence type="ECO:0008006" key="5">
    <source>
        <dbReference type="Google" id="ProtNLM"/>
    </source>
</evidence>
<comment type="caution">
    <text evidence="3">The sequence shown here is derived from an EMBL/GenBank/DDBJ whole genome shotgun (WGS) entry which is preliminary data.</text>
</comment>
<keyword evidence="4" id="KW-1185">Reference proteome</keyword>
<dbReference type="RefSeq" id="WP_062829619.1">
    <property type="nucleotide sequence ID" value="NZ_BCSX01000027.1"/>
</dbReference>
<gene>
    <name evidence="3" type="ORF">RMCB_3279</name>
</gene>
<evidence type="ECO:0000256" key="2">
    <source>
        <dbReference type="SAM" id="Phobius"/>
    </source>
</evidence>
<name>A0A100W065_9MYCO</name>
<feature type="region of interest" description="Disordered" evidence="1">
    <location>
        <begin position="78"/>
        <end position="98"/>
    </location>
</feature>
<protein>
    <recommendedName>
        <fullName evidence="5">Growth/differentiation factor</fullName>
    </recommendedName>
</protein>
<reference evidence="4" key="1">
    <citation type="journal article" date="2016" name="Genome Announc.">
        <title>Draft Genome Sequences of Five Rapidly Growing Mycobacterium Species, M. thermoresistibile, M. fortuitum subsp. acetamidolyticum, M. canariasense, M. brisbanense, and M. novocastrense.</title>
        <authorList>
            <person name="Katahira K."/>
            <person name="Ogura Y."/>
            <person name="Gotoh Y."/>
            <person name="Hayashi T."/>
        </authorList>
    </citation>
    <scope>NUCLEOTIDE SEQUENCE [LARGE SCALE GENOMIC DNA]</scope>
    <source>
        <strain evidence="4">JCM15654</strain>
    </source>
</reference>
<keyword evidence="2" id="KW-0472">Membrane</keyword>
<sequence>MDISMLSMAVDIVASSHHHSSSSSSGGSEWIPFLFLLTGPAFFMYQYSRYRNKNKRHHHERETLSEIANMQAMDQFAQSVTNSRDSRMSGANEREVLG</sequence>
<dbReference type="AlphaFoldDB" id="A0A100W065"/>
<evidence type="ECO:0000256" key="1">
    <source>
        <dbReference type="SAM" id="MobiDB-lite"/>
    </source>
</evidence>
<reference evidence="4" key="2">
    <citation type="submission" date="2016-02" db="EMBL/GenBank/DDBJ databases">
        <title>Draft genome sequence of five rapidly growing Mycobacterium species.</title>
        <authorList>
            <person name="Katahira K."/>
            <person name="Gotou Y."/>
            <person name="Iida K."/>
            <person name="Ogura Y."/>
            <person name="Hayashi T."/>
        </authorList>
    </citation>
    <scope>NUCLEOTIDE SEQUENCE [LARGE SCALE GENOMIC DNA]</scope>
    <source>
        <strain evidence="4">JCM15654</strain>
    </source>
</reference>
<dbReference type="EMBL" id="BCSX01000027">
    <property type="protein sequence ID" value="GAS89183.1"/>
    <property type="molecule type" value="Genomic_DNA"/>
</dbReference>
<feature type="compositionally biased region" description="Basic and acidic residues" evidence="1">
    <location>
        <begin position="84"/>
        <end position="98"/>
    </location>
</feature>
<dbReference type="OrthoDB" id="6001663at2"/>
<evidence type="ECO:0000313" key="3">
    <source>
        <dbReference type="EMBL" id="GAS89183.1"/>
    </source>
</evidence>
<proteinExistence type="predicted"/>
<keyword evidence="2" id="KW-1133">Transmembrane helix</keyword>
<dbReference type="Proteomes" id="UP000069620">
    <property type="component" value="Unassembled WGS sequence"/>
</dbReference>
<accession>A0A100W065</accession>
<dbReference type="STRING" id="146020.RMCB_3279"/>
<evidence type="ECO:0000313" key="4">
    <source>
        <dbReference type="Proteomes" id="UP000069620"/>
    </source>
</evidence>
<feature type="transmembrane region" description="Helical" evidence="2">
    <location>
        <begin position="30"/>
        <end position="47"/>
    </location>
</feature>
<organism evidence="3 4">
    <name type="scientific">Mycolicibacterium brisbanense</name>
    <dbReference type="NCBI Taxonomy" id="146020"/>
    <lineage>
        <taxon>Bacteria</taxon>
        <taxon>Bacillati</taxon>
        <taxon>Actinomycetota</taxon>
        <taxon>Actinomycetes</taxon>
        <taxon>Mycobacteriales</taxon>
        <taxon>Mycobacteriaceae</taxon>
        <taxon>Mycolicibacterium</taxon>
    </lineage>
</organism>
<keyword evidence="2" id="KW-0812">Transmembrane</keyword>